<sequence>IEHGSNVTRSGVCQLSDELVVVSGSQARIGDDGCVSGCQVVDHCDDGRHDGGGHDAVFHDDGDRNSGDHNR</sequence>
<name>A0A0B7C342_9EUPU</name>
<dbReference type="EMBL" id="HACG01052731">
    <property type="protein sequence ID" value="CEK99602.1"/>
    <property type="molecule type" value="Transcribed_RNA"/>
</dbReference>
<feature type="non-terminal residue" evidence="2">
    <location>
        <position position="1"/>
    </location>
</feature>
<evidence type="ECO:0000256" key="1">
    <source>
        <dbReference type="SAM" id="MobiDB-lite"/>
    </source>
</evidence>
<reference evidence="2" key="1">
    <citation type="submission" date="2014-12" db="EMBL/GenBank/DDBJ databases">
        <title>Insight into the proteome of Arion vulgaris.</title>
        <authorList>
            <person name="Aradska J."/>
            <person name="Bulat T."/>
            <person name="Smidak R."/>
            <person name="Sarate P."/>
            <person name="Gangsoo J."/>
            <person name="Sialana F."/>
            <person name="Bilban M."/>
            <person name="Lubec G."/>
        </authorList>
    </citation>
    <scope>NUCLEOTIDE SEQUENCE</scope>
    <source>
        <tissue evidence="2">Skin</tissue>
    </source>
</reference>
<feature type="non-terminal residue" evidence="2">
    <location>
        <position position="71"/>
    </location>
</feature>
<evidence type="ECO:0000313" key="2">
    <source>
        <dbReference type="EMBL" id="CEK99602.1"/>
    </source>
</evidence>
<gene>
    <name evidence="2" type="primary">ORF221669</name>
</gene>
<feature type="region of interest" description="Disordered" evidence="1">
    <location>
        <begin position="49"/>
        <end position="71"/>
    </location>
</feature>
<organism evidence="2">
    <name type="scientific">Arion vulgaris</name>
    <dbReference type="NCBI Taxonomy" id="1028688"/>
    <lineage>
        <taxon>Eukaryota</taxon>
        <taxon>Metazoa</taxon>
        <taxon>Spiralia</taxon>
        <taxon>Lophotrochozoa</taxon>
        <taxon>Mollusca</taxon>
        <taxon>Gastropoda</taxon>
        <taxon>Heterobranchia</taxon>
        <taxon>Euthyneura</taxon>
        <taxon>Panpulmonata</taxon>
        <taxon>Eupulmonata</taxon>
        <taxon>Stylommatophora</taxon>
        <taxon>Helicina</taxon>
        <taxon>Arionoidea</taxon>
        <taxon>Arionidae</taxon>
        <taxon>Arion</taxon>
    </lineage>
</organism>
<protein>
    <submittedName>
        <fullName evidence="2">Uncharacterized protein</fullName>
    </submittedName>
</protein>
<accession>A0A0B7C342</accession>
<proteinExistence type="predicted"/>
<dbReference type="AlphaFoldDB" id="A0A0B7C342"/>